<feature type="binding site" evidence="11">
    <location>
        <begin position="113"/>
        <end position="117"/>
    </location>
    <ligand>
        <name>substrate</name>
    </ligand>
</feature>
<feature type="binding site" evidence="11">
    <location>
        <position position="51"/>
    </location>
    <ligand>
        <name>substrate</name>
    </ligand>
</feature>
<evidence type="ECO:0000256" key="9">
    <source>
        <dbReference type="ARBA" id="ARBA00044991"/>
    </source>
</evidence>
<feature type="binding site" evidence="12">
    <location>
        <position position="9"/>
    </location>
    <ligand>
        <name>Mg(2+)</name>
        <dbReference type="ChEBI" id="CHEBI:18420"/>
    </ligand>
</feature>
<keyword evidence="3 12" id="KW-0479">Metal-binding</keyword>
<dbReference type="InterPro" id="IPR010972">
    <property type="entry name" value="Beta-PGM"/>
</dbReference>
<dbReference type="SFLD" id="SFLDG01129">
    <property type="entry name" value="C1.5:_HAD__Beta-PGM__Phosphata"/>
    <property type="match status" value="1"/>
</dbReference>
<dbReference type="GO" id="GO:0008801">
    <property type="term" value="F:beta-phosphoglucomutase activity"/>
    <property type="evidence" value="ECO:0007669"/>
    <property type="project" value="UniProtKB-EC"/>
</dbReference>
<dbReference type="CDD" id="cd02598">
    <property type="entry name" value="HAD_BPGM"/>
    <property type="match status" value="1"/>
</dbReference>
<dbReference type="Proteomes" id="UP000183162">
    <property type="component" value="Unassembled WGS sequence"/>
</dbReference>
<feature type="binding site" evidence="11">
    <location>
        <begin position="7"/>
        <end position="9"/>
    </location>
    <ligand>
        <name>substrate</name>
    </ligand>
</feature>
<feature type="binding site" evidence="11">
    <location>
        <position position="144"/>
    </location>
    <ligand>
        <name>substrate</name>
    </ligand>
</feature>
<dbReference type="Gene3D" id="3.40.50.1000">
    <property type="entry name" value="HAD superfamily/HAD-like"/>
    <property type="match status" value="1"/>
</dbReference>
<dbReference type="InterPro" id="IPR036412">
    <property type="entry name" value="HAD-like_sf"/>
</dbReference>
<evidence type="ECO:0000256" key="2">
    <source>
        <dbReference type="ARBA" id="ARBA00022553"/>
    </source>
</evidence>
<proteinExistence type="inferred from homology"/>
<dbReference type="GO" id="GO:0000287">
    <property type="term" value="F:magnesium ion binding"/>
    <property type="evidence" value="ECO:0007669"/>
    <property type="project" value="InterPro"/>
</dbReference>
<feature type="active site" description="Nucleophile" evidence="10">
    <location>
        <position position="7"/>
    </location>
</feature>
<dbReference type="NCBIfam" id="TIGR01990">
    <property type="entry name" value="bPGM"/>
    <property type="match status" value="1"/>
</dbReference>
<comment type="catalytic activity">
    <reaction evidence="7">
        <text>beta-D-glucose 1-phosphate = beta-D-glucose 6-phosphate</text>
        <dbReference type="Rhea" id="RHEA:20113"/>
        <dbReference type="ChEBI" id="CHEBI:57684"/>
        <dbReference type="ChEBI" id="CHEBI:58247"/>
        <dbReference type="EC" id="5.4.2.6"/>
    </reaction>
</comment>
<sequence>MKGVLFDLDGVIADTAVYHFAAWRHLVKKHFNAELPDKLEEKTKGVSREDSLHIILDFLGIQVPQEKFTALAAEKNQAYVKALDALSEKDILPGIKDLLDDFKKHNIKISLASASKNGPLILEKLGLTDYFDAIADPAKVTAGKPAPDIFLAAAFALNISPYDCVGIEDSVAGVKAINSAGSVSIGVGGDELNHADKRFNSTADLNYQDILEAWKAYNHN</sequence>
<evidence type="ECO:0000256" key="12">
    <source>
        <dbReference type="PIRSR" id="PIRSR610972-3"/>
    </source>
</evidence>
<organism evidence="14 15">
    <name type="scientific">Streptococcus equinus</name>
    <name type="common">Streptococcus bovis</name>
    <dbReference type="NCBI Taxonomy" id="1335"/>
    <lineage>
        <taxon>Bacteria</taxon>
        <taxon>Bacillati</taxon>
        <taxon>Bacillota</taxon>
        <taxon>Bacilli</taxon>
        <taxon>Lactobacillales</taxon>
        <taxon>Streptococcaceae</taxon>
        <taxon>Streptococcus</taxon>
    </lineage>
</organism>
<evidence type="ECO:0000313" key="14">
    <source>
        <dbReference type="EMBL" id="SDL46221.1"/>
    </source>
</evidence>
<evidence type="ECO:0000313" key="15">
    <source>
        <dbReference type="Proteomes" id="UP000183162"/>
    </source>
</evidence>
<dbReference type="OrthoDB" id="9797743at2"/>
<name>A0A1G9K8Z8_STREI</name>
<comment type="cofactor">
    <cofactor evidence="12">
        <name>Mg(2+)</name>
        <dbReference type="ChEBI" id="CHEBI:18420"/>
    </cofactor>
    <text evidence="12">Binds 2 magnesium ions per subunit.</text>
</comment>
<dbReference type="AlphaFoldDB" id="A0A1G9K8Z8"/>
<protein>
    <recommendedName>
        <fullName evidence="9">Beta-phosphoglucomutase</fullName>
        <ecNumber evidence="8">5.4.2.6</ecNumber>
    </recommendedName>
</protein>
<dbReference type="InterPro" id="IPR006439">
    <property type="entry name" value="HAD-SF_hydro_IA"/>
</dbReference>
<evidence type="ECO:0000256" key="7">
    <source>
        <dbReference type="ARBA" id="ARBA00044926"/>
    </source>
</evidence>
<dbReference type="NCBIfam" id="TIGR01509">
    <property type="entry name" value="HAD-SF-IA-v3"/>
    <property type="match status" value="1"/>
</dbReference>
<dbReference type="Gene3D" id="1.10.150.240">
    <property type="entry name" value="Putative phosphatase, domain 2"/>
    <property type="match status" value="1"/>
</dbReference>
<keyword evidence="4 12" id="KW-0460">Magnesium</keyword>
<dbReference type="EMBL" id="FNGX01000002">
    <property type="protein sequence ID" value="SDL46221.1"/>
    <property type="molecule type" value="Genomic_DNA"/>
</dbReference>
<dbReference type="SFLD" id="SFLDS00003">
    <property type="entry name" value="Haloacid_Dehalogenase"/>
    <property type="match status" value="1"/>
</dbReference>
<dbReference type="NCBIfam" id="TIGR02009">
    <property type="entry name" value="PGMB-YQAB-SF"/>
    <property type="match status" value="1"/>
</dbReference>
<feature type="binding site" evidence="12">
    <location>
        <position position="7"/>
    </location>
    <ligand>
        <name>Mg(2+)</name>
        <dbReference type="ChEBI" id="CHEBI:18420"/>
    </ligand>
</feature>
<dbReference type="RefSeq" id="WP_074566561.1">
    <property type="nucleotide sequence ID" value="NZ_FNGX01000002.1"/>
</dbReference>
<reference evidence="14 15" key="1">
    <citation type="submission" date="2016-10" db="EMBL/GenBank/DDBJ databases">
        <authorList>
            <person name="de Groot N.N."/>
        </authorList>
    </citation>
    <scope>NUCLEOTIDE SEQUENCE [LARGE SCALE GENOMIC DNA]</scope>
    <source>
        <strain evidence="14 15">Sb09</strain>
    </source>
</reference>
<feature type="binding site" evidence="12">
    <location>
        <position position="168"/>
    </location>
    <ligand>
        <name>Mg(2+)</name>
        <dbReference type="ChEBI" id="CHEBI:18420"/>
    </ligand>
</feature>
<feature type="binding site" evidence="11">
    <location>
        <position position="75"/>
    </location>
    <ligand>
        <name>substrate</name>
    </ligand>
</feature>
<evidence type="ECO:0000256" key="6">
    <source>
        <dbReference type="ARBA" id="ARBA00023277"/>
    </source>
</evidence>
<dbReference type="PANTHER" id="PTHR46193">
    <property type="entry name" value="6-PHOSPHOGLUCONATE PHOSPHATASE"/>
    <property type="match status" value="1"/>
</dbReference>
<feature type="binding site" evidence="11">
    <location>
        <position position="23"/>
    </location>
    <ligand>
        <name>substrate</name>
    </ligand>
</feature>
<feature type="binding site" evidence="12">
    <location>
        <position position="169"/>
    </location>
    <ligand>
        <name>Mg(2+)</name>
        <dbReference type="ChEBI" id="CHEBI:18420"/>
    </ligand>
</feature>
<keyword evidence="6" id="KW-0119">Carbohydrate metabolism</keyword>
<evidence type="ECO:0000256" key="1">
    <source>
        <dbReference type="ARBA" id="ARBA00006171"/>
    </source>
</evidence>
<dbReference type="InterPro" id="IPR010976">
    <property type="entry name" value="B-phosphoglucomutase_hydrolase"/>
</dbReference>
<dbReference type="EC" id="5.4.2.6" evidence="8"/>
<evidence type="ECO:0000256" key="5">
    <source>
        <dbReference type="ARBA" id="ARBA00023235"/>
    </source>
</evidence>
<dbReference type="InterPro" id="IPR051600">
    <property type="entry name" value="Beta-PGM-like"/>
</dbReference>
<evidence type="ECO:0000256" key="10">
    <source>
        <dbReference type="PIRSR" id="PIRSR610972-1"/>
    </source>
</evidence>
<dbReference type="SUPFAM" id="SSF56784">
    <property type="entry name" value="HAD-like"/>
    <property type="match status" value="1"/>
</dbReference>
<evidence type="ECO:0000256" key="3">
    <source>
        <dbReference type="ARBA" id="ARBA00022723"/>
    </source>
</evidence>
<evidence type="ECO:0000256" key="11">
    <source>
        <dbReference type="PIRSR" id="PIRSR610972-2"/>
    </source>
</evidence>
<accession>A0A1G9K8Z8</accession>
<evidence type="ECO:0000256" key="4">
    <source>
        <dbReference type="ARBA" id="ARBA00022842"/>
    </source>
</evidence>
<dbReference type="GO" id="GO:0005975">
    <property type="term" value="P:carbohydrate metabolic process"/>
    <property type="evidence" value="ECO:0007669"/>
    <property type="project" value="InterPro"/>
</dbReference>
<dbReference type="SFLD" id="SFLDG01135">
    <property type="entry name" value="C1.5.6:_HAD__Beta-PGM__Phospha"/>
    <property type="match status" value="1"/>
</dbReference>
<dbReference type="PANTHER" id="PTHR46193:SF18">
    <property type="entry name" value="HEXITOL PHOSPHATASE B"/>
    <property type="match status" value="1"/>
</dbReference>
<keyword evidence="2" id="KW-0597">Phosphoprotein</keyword>
<dbReference type="InterPro" id="IPR023214">
    <property type="entry name" value="HAD_sf"/>
</dbReference>
<feature type="site" description="Important for catalytic activity and assists the phosphoryl transfer reaction to Asp8 by balancing charge and orienting the reacting groups" evidence="13">
    <location>
        <position position="144"/>
    </location>
</feature>
<gene>
    <name evidence="14" type="ORF">SAMN05216400_0737</name>
</gene>
<comment type="similarity">
    <text evidence="1">Belongs to the HAD-like hydrolase superfamily. CbbY/CbbZ/Gph/YieH family.</text>
</comment>
<feature type="active site" description="Proton donor/acceptor" evidence="10">
    <location>
        <position position="9"/>
    </location>
</feature>
<evidence type="ECO:0000256" key="8">
    <source>
        <dbReference type="ARBA" id="ARBA00044968"/>
    </source>
</evidence>
<dbReference type="InterPro" id="IPR023198">
    <property type="entry name" value="PGP-like_dom2"/>
</dbReference>
<keyword evidence="5" id="KW-0413">Isomerase</keyword>
<feature type="site" description="Important for catalytic activity and assists the phosphoryl transfer reaction to Asp8 by balancing charge and orienting the reacting groups" evidence="13">
    <location>
        <position position="113"/>
    </location>
</feature>
<evidence type="ECO:0000256" key="13">
    <source>
        <dbReference type="PIRSR" id="PIRSR610972-4"/>
    </source>
</evidence>
<dbReference type="Pfam" id="PF00702">
    <property type="entry name" value="Hydrolase"/>
    <property type="match status" value="1"/>
</dbReference>